<dbReference type="EMBL" id="CM024789">
    <property type="protein sequence ID" value="KAG8015060.1"/>
    <property type="molecule type" value="Genomic_DNA"/>
</dbReference>
<sequence length="147" mass="15955">IKHILSSFLSPQITEVTVRGERRLPISSAASALGPNKARAFSTTLLLSFIIYRGSVPRQRCPPPGQGRSLSRQTMDSRAGGGSGLIVKDDVTNTRPLTPPDTKQRFKRVKSEGGRQNGNSDMGLRGRGAGAHEWRVCLYVCVSSLYS</sequence>
<organism evidence="1 2">
    <name type="scientific">Nibea albiflora</name>
    <name type="common">Yellow drum</name>
    <name type="synonym">Corvina albiflora</name>
    <dbReference type="NCBI Taxonomy" id="240163"/>
    <lineage>
        <taxon>Eukaryota</taxon>
        <taxon>Metazoa</taxon>
        <taxon>Chordata</taxon>
        <taxon>Craniata</taxon>
        <taxon>Vertebrata</taxon>
        <taxon>Euteleostomi</taxon>
        <taxon>Actinopterygii</taxon>
        <taxon>Neopterygii</taxon>
        <taxon>Teleostei</taxon>
        <taxon>Neoteleostei</taxon>
        <taxon>Acanthomorphata</taxon>
        <taxon>Eupercaria</taxon>
        <taxon>Sciaenidae</taxon>
        <taxon>Nibea</taxon>
    </lineage>
</organism>
<evidence type="ECO:0000313" key="2">
    <source>
        <dbReference type="Proteomes" id="UP000805704"/>
    </source>
</evidence>
<gene>
    <name evidence="1" type="ORF">GBF38_022308</name>
</gene>
<comment type="caution">
    <text evidence="1">The sequence shown here is derived from an EMBL/GenBank/DDBJ whole genome shotgun (WGS) entry which is preliminary data.</text>
</comment>
<feature type="non-terminal residue" evidence="1">
    <location>
        <position position="1"/>
    </location>
</feature>
<dbReference type="Proteomes" id="UP000805704">
    <property type="component" value="Chromosome 1"/>
</dbReference>
<keyword evidence="2" id="KW-1185">Reference proteome</keyword>
<protein>
    <submittedName>
        <fullName evidence="1">Uncharacterized protein</fullName>
    </submittedName>
</protein>
<name>A0ACB7FM02_NIBAL</name>
<accession>A0ACB7FM02</accession>
<reference evidence="1" key="1">
    <citation type="submission" date="2020-04" db="EMBL/GenBank/DDBJ databases">
        <title>A chromosome-scale assembly and high-density genetic map of the yellow drum (Nibea albiflora) genome.</title>
        <authorList>
            <person name="Xu D."/>
            <person name="Zhang W."/>
            <person name="Chen R."/>
            <person name="Tan P."/>
            <person name="Wang L."/>
            <person name="Song H."/>
            <person name="Tian L."/>
            <person name="Zhu Q."/>
            <person name="Wang B."/>
        </authorList>
    </citation>
    <scope>NUCLEOTIDE SEQUENCE</scope>
    <source>
        <strain evidence="1">ZJHYS-2018</strain>
    </source>
</reference>
<proteinExistence type="predicted"/>
<evidence type="ECO:0000313" key="1">
    <source>
        <dbReference type="EMBL" id="KAG8015060.1"/>
    </source>
</evidence>